<reference evidence="2" key="1">
    <citation type="submission" date="2021-02" db="EMBL/GenBank/DDBJ databases">
        <authorList>
            <person name="Nowell W R."/>
        </authorList>
    </citation>
    <scope>NUCLEOTIDE SEQUENCE</scope>
</reference>
<dbReference type="Proteomes" id="UP000677228">
    <property type="component" value="Unassembled WGS sequence"/>
</dbReference>
<dbReference type="Proteomes" id="UP000682733">
    <property type="component" value="Unassembled WGS sequence"/>
</dbReference>
<dbReference type="EMBL" id="CAJNOK010001411">
    <property type="protein sequence ID" value="CAF0810633.1"/>
    <property type="molecule type" value="Genomic_DNA"/>
</dbReference>
<evidence type="ECO:0000313" key="4">
    <source>
        <dbReference type="Proteomes" id="UP000677228"/>
    </source>
</evidence>
<name>A0A8S2CV58_9BILA</name>
<accession>A0A8S2CV58</accession>
<dbReference type="AlphaFoldDB" id="A0A8S2CV58"/>
<gene>
    <name evidence="2" type="ORF">OVA965_LOCUS5128</name>
    <name evidence="3" type="ORF">TMI583_LOCUS5122</name>
</gene>
<evidence type="ECO:0000313" key="2">
    <source>
        <dbReference type="EMBL" id="CAF0810633.1"/>
    </source>
</evidence>
<comment type="caution">
    <text evidence="2">The sequence shown here is derived from an EMBL/GenBank/DDBJ whole genome shotgun (WGS) entry which is preliminary data.</text>
</comment>
<protein>
    <submittedName>
        <fullName evidence="2">Uncharacterized protein</fullName>
    </submittedName>
</protein>
<organism evidence="2 4">
    <name type="scientific">Didymodactylos carnosus</name>
    <dbReference type="NCBI Taxonomy" id="1234261"/>
    <lineage>
        <taxon>Eukaryota</taxon>
        <taxon>Metazoa</taxon>
        <taxon>Spiralia</taxon>
        <taxon>Gnathifera</taxon>
        <taxon>Rotifera</taxon>
        <taxon>Eurotatoria</taxon>
        <taxon>Bdelloidea</taxon>
        <taxon>Philodinida</taxon>
        <taxon>Philodinidae</taxon>
        <taxon>Didymodactylos</taxon>
    </lineage>
</organism>
<evidence type="ECO:0000256" key="1">
    <source>
        <dbReference type="SAM" id="MobiDB-lite"/>
    </source>
</evidence>
<sequence>MTQWFSWFNRRHTSPDTVLQRGWNFSNAYEQAMVKQYEERKSDFAKYKKQCIEDGKNGELTDNFVTNSHQKLVLPSSSNEPQGQDSLSQRRTRTRSQYSSSSSISSITNIQLENDYISKNSTFGLWRVNRFSRRQSSTTTTTTTTSTDNDDCLPTLKTTTTSLFVSNEDIGAEDKDELLNDANQCRLSSRLVKRQNKLINEQLLQQQQKQKKYQN</sequence>
<feature type="region of interest" description="Disordered" evidence="1">
    <location>
        <begin position="73"/>
        <end position="100"/>
    </location>
</feature>
<feature type="compositionally biased region" description="Polar residues" evidence="1">
    <location>
        <begin position="73"/>
        <end position="85"/>
    </location>
</feature>
<evidence type="ECO:0000313" key="3">
    <source>
        <dbReference type="EMBL" id="CAF3594371.1"/>
    </source>
</evidence>
<dbReference type="EMBL" id="CAJOBA010001410">
    <property type="protein sequence ID" value="CAF3594371.1"/>
    <property type="molecule type" value="Genomic_DNA"/>
</dbReference>
<proteinExistence type="predicted"/>